<name>A0A7G1Q7S2_9GAMM</name>
<dbReference type="Pfam" id="PF01979">
    <property type="entry name" value="Amidohydro_1"/>
    <property type="match status" value="1"/>
</dbReference>
<dbReference type="InterPro" id="IPR004722">
    <property type="entry name" value="DHOase"/>
</dbReference>
<proteinExistence type="predicted"/>
<keyword evidence="4" id="KW-1185">Reference proteome</keyword>
<dbReference type="GO" id="GO:0006145">
    <property type="term" value="P:purine nucleobase catabolic process"/>
    <property type="evidence" value="ECO:0007669"/>
    <property type="project" value="TreeGrafter"/>
</dbReference>
<dbReference type="InterPro" id="IPR006680">
    <property type="entry name" value="Amidohydro-rel"/>
</dbReference>
<dbReference type="GO" id="GO:0004038">
    <property type="term" value="F:allantoinase activity"/>
    <property type="evidence" value="ECO:0007669"/>
    <property type="project" value="TreeGrafter"/>
</dbReference>
<dbReference type="InterPro" id="IPR011059">
    <property type="entry name" value="Metal-dep_hydrolase_composite"/>
</dbReference>
<organism evidence="3 4">
    <name type="scientific">Candidatus Nitrosacidococcus tergens</name>
    <dbReference type="NCBI Taxonomy" id="553981"/>
    <lineage>
        <taxon>Bacteria</taxon>
        <taxon>Pseudomonadati</taxon>
        <taxon>Pseudomonadota</taxon>
        <taxon>Gammaproteobacteria</taxon>
        <taxon>Chromatiales</taxon>
        <taxon>Chromatiaceae</taxon>
        <taxon>Candidatus Nitrosacidococcus</taxon>
    </lineage>
</organism>
<evidence type="ECO:0000256" key="1">
    <source>
        <dbReference type="ARBA" id="ARBA00022975"/>
    </source>
</evidence>
<dbReference type="AlphaFoldDB" id="A0A7G1Q7S2"/>
<protein>
    <submittedName>
        <fullName evidence="3">Dihydroorotase-like protein</fullName>
    </submittedName>
</protein>
<gene>
    <name evidence="3" type="primary">pyrC</name>
    <name evidence="3" type="ORF">NSCAC_0267</name>
</gene>
<dbReference type="InterPro" id="IPR050138">
    <property type="entry name" value="DHOase/Allantoinase_Hydrolase"/>
</dbReference>
<evidence type="ECO:0000313" key="3">
    <source>
        <dbReference type="EMBL" id="CAB1274635.1"/>
    </source>
</evidence>
<dbReference type="Gene3D" id="3.20.20.140">
    <property type="entry name" value="Metal-dependent hydrolases"/>
    <property type="match status" value="1"/>
</dbReference>
<accession>A0A7G1Q7S2</accession>
<dbReference type="PANTHER" id="PTHR43668">
    <property type="entry name" value="ALLANTOINASE"/>
    <property type="match status" value="1"/>
</dbReference>
<dbReference type="PANTHER" id="PTHR43668:SF2">
    <property type="entry name" value="ALLANTOINASE"/>
    <property type="match status" value="1"/>
</dbReference>
<feature type="domain" description="Amidohydrolase-related" evidence="2">
    <location>
        <begin position="204"/>
        <end position="413"/>
    </location>
</feature>
<dbReference type="GO" id="GO:0004151">
    <property type="term" value="F:dihydroorotase activity"/>
    <property type="evidence" value="ECO:0007669"/>
    <property type="project" value="InterPro"/>
</dbReference>
<sequence>MGIAIIGGRLIDPFNQIDALQDIYITDGKIAAIGIAPEYFPIEQTINAEDRVVCPSFVDLRAKLWESYPIQVIQTEILAAARGGITTICCTPDIKQSDTPLSSQVLHEFSPIQIIPLGILTQRFKGLQLTEMAELSKLGYGGVTNGLVPIENTQLLNNALSYAATLGLKVFLYPRDAWLGIDGYCHEGVVSARLGLKGIPETAETITLARDLQLIEQTGVQAHFCNLSTKKSVQMIKQAQIKGLPVTADVTAYHLHLTEHDIGEFDSQCHTIPPLRSPLDRDGLQQGLQEGILSGICSDHQPCSIDAKLGPFARTKPGISGLETLLPLCLRLVQEDILTLNEVIAYLTYRPAQILGIDTGHLACGQPANICIFDPDYQWVLNPAEMVSYGKNTPFSGWKFQGIVTHTLVAGKVIYKATRP</sequence>
<dbReference type="Proteomes" id="UP000516072">
    <property type="component" value="Chromosome"/>
</dbReference>
<reference evidence="3 4" key="1">
    <citation type="submission" date="2020-03" db="EMBL/GenBank/DDBJ databases">
        <authorList>
            <person name="Picone N."/>
        </authorList>
    </citation>
    <scope>NUCLEOTIDE SEQUENCE [LARGE SCALE GENOMIC DNA]</scope>
    <source>
        <strain evidence="3">NSCAC1</strain>
    </source>
</reference>
<dbReference type="CDD" id="cd01317">
    <property type="entry name" value="DHOase_IIa"/>
    <property type="match status" value="1"/>
</dbReference>
<keyword evidence="1" id="KW-0665">Pyrimidine biosynthesis</keyword>
<dbReference type="GO" id="GO:0006221">
    <property type="term" value="P:pyrimidine nucleotide biosynthetic process"/>
    <property type="evidence" value="ECO:0007669"/>
    <property type="project" value="UniProtKB-KW"/>
</dbReference>
<evidence type="ECO:0000313" key="4">
    <source>
        <dbReference type="Proteomes" id="UP000516072"/>
    </source>
</evidence>
<dbReference type="SUPFAM" id="SSF51556">
    <property type="entry name" value="Metallo-dependent hydrolases"/>
    <property type="match status" value="1"/>
</dbReference>
<dbReference type="EMBL" id="LR778175">
    <property type="protein sequence ID" value="CAB1274635.1"/>
    <property type="molecule type" value="Genomic_DNA"/>
</dbReference>
<dbReference type="GO" id="GO:0046872">
    <property type="term" value="F:metal ion binding"/>
    <property type="evidence" value="ECO:0007669"/>
    <property type="project" value="InterPro"/>
</dbReference>
<dbReference type="KEGG" id="ntg:NSCAC_0267"/>
<dbReference type="GO" id="GO:0005737">
    <property type="term" value="C:cytoplasm"/>
    <property type="evidence" value="ECO:0007669"/>
    <property type="project" value="TreeGrafter"/>
</dbReference>
<dbReference type="RefSeq" id="WP_197744641.1">
    <property type="nucleotide sequence ID" value="NZ_LR778175.1"/>
</dbReference>
<evidence type="ECO:0000259" key="2">
    <source>
        <dbReference type="Pfam" id="PF01979"/>
    </source>
</evidence>
<dbReference type="InterPro" id="IPR032466">
    <property type="entry name" value="Metal_Hydrolase"/>
</dbReference>
<dbReference type="SUPFAM" id="SSF51338">
    <property type="entry name" value="Composite domain of metallo-dependent hydrolases"/>
    <property type="match status" value="1"/>
</dbReference>